<keyword evidence="7" id="KW-0472">Membrane</keyword>
<dbReference type="SUPFAM" id="SSF48452">
    <property type="entry name" value="TPR-like"/>
    <property type="match status" value="3"/>
</dbReference>
<dbReference type="Proteomes" id="UP000317835">
    <property type="component" value="Chromosome"/>
</dbReference>
<evidence type="ECO:0000313" key="10">
    <source>
        <dbReference type="Proteomes" id="UP000317835"/>
    </source>
</evidence>
<dbReference type="AlphaFoldDB" id="A0A518H1Y2"/>
<evidence type="ECO:0000256" key="1">
    <source>
        <dbReference type="ARBA" id="ARBA00022679"/>
    </source>
</evidence>
<evidence type="ECO:0000313" key="9">
    <source>
        <dbReference type="EMBL" id="QDV34835.1"/>
    </source>
</evidence>
<evidence type="ECO:0000256" key="3">
    <source>
        <dbReference type="ARBA" id="ARBA00022777"/>
    </source>
</evidence>
<dbReference type="GO" id="GO:0004674">
    <property type="term" value="F:protein serine/threonine kinase activity"/>
    <property type="evidence" value="ECO:0007669"/>
    <property type="project" value="UniProtKB-EC"/>
</dbReference>
<keyword evidence="2" id="KW-0547">Nucleotide-binding</keyword>
<keyword evidence="4" id="KW-0067">ATP-binding</keyword>
<dbReference type="EC" id="2.7.11.1" evidence="9"/>
<keyword evidence="1 9" id="KW-0808">Transferase</keyword>
<name>A0A518H1Y2_9BACT</name>
<feature type="domain" description="Protein kinase" evidence="8">
    <location>
        <begin position="135"/>
        <end position="428"/>
    </location>
</feature>
<dbReference type="SUPFAM" id="SSF56112">
    <property type="entry name" value="Protein kinase-like (PK-like)"/>
    <property type="match status" value="1"/>
</dbReference>
<evidence type="ECO:0000259" key="8">
    <source>
        <dbReference type="PROSITE" id="PS50011"/>
    </source>
</evidence>
<keyword evidence="5" id="KW-0175">Coiled coil</keyword>
<keyword evidence="3 9" id="KW-0418">Kinase</keyword>
<dbReference type="InterPro" id="IPR008271">
    <property type="entry name" value="Ser/Thr_kinase_AS"/>
</dbReference>
<keyword evidence="10" id="KW-1185">Reference proteome</keyword>
<dbReference type="Gene3D" id="1.10.510.10">
    <property type="entry name" value="Transferase(Phosphotransferase) domain 1"/>
    <property type="match status" value="1"/>
</dbReference>
<dbReference type="GO" id="GO:0005524">
    <property type="term" value="F:ATP binding"/>
    <property type="evidence" value="ECO:0007669"/>
    <property type="project" value="UniProtKB-KW"/>
</dbReference>
<evidence type="ECO:0000256" key="2">
    <source>
        <dbReference type="ARBA" id="ARBA00022741"/>
    </source>
</evidence>
<dbReference type="Pfam" id="PF00069">
    <property type="entry name" value="Pkinase"/>
    <property type="match status" value="1"/>
</dbReference>
<dbReference type="Gene3D" id="3.30.200.20">
    <property type="entry name" value="Phosphorylase Kinase, domain 1"/>
    <property type="match status" value="1"/>
</dbReference>
<keyword evidence="7" id="KW-0812">Transmembrane</keyword>
<evidence type="ECO:0000256" key="4">
    <source>
        <dbReference type="ARBA" id="ARBA00022840"/>
    </source>
</evidence>
<dbReference type="SMART" id="SM00028">
    <property type="entry name" value="TPR"/>
    <property type="match status" value="11"/>
</dbReference>
<dbReference type="RefSeq" id="WP_145270018.1">
    <property type="nucleotide sequence ID" value="NZ_CP036426.1"/>
</dbReference>
<evidence type="ECO:0000256" key="5">
    <source>
        <dbReference type="SAM" id="Coils"/>
    </source>
</evidence>
<gene>
    <name evidence="9" type="primary">pknD_6</name>
    <name evidence="9" type="ORF">ElP_27320</name>
</gene>
<dbReference type="CDD" id="cd14014">
    <property type="entry name" value="STKc_PknB_like"/>
    <property type="match status" value="1"/>
</dbReference>
<sequence>MAADRDLLFGLLALQNGLIDQVQLVAAFQAWTRDRARPLADHLLDRGDLDADQRSVVAAMATLHLKKHGGDAGESLAALPAGRSTRDRLKALDDADLNETLSRAGPGSTEPDADADATVTASYAVGSTTADGQRFRVLRPHARGGLGAVFVALDGELNREVALKQILDQHADDPGSRRRFLVEAEITGGLEHPGIVPVYGLGAYRDGRPYYAMRFIRGDSLKQAIIRFHDDPASKADPGRRSLELRHLLRRFTDVCNAIEYAHSRGVLHRDIKPGNVIVGTHGETLVVDWGLARAQGRSAGAGLAEERTLRPPSAGDSSETVPGTALGTPAYMSPEQARGDLEALGPRSDVYSLGATLYHLMTGKAAFEGDAGSVLRRVRLGAFPAPRALDPSIDPALEAVCLKAMATRPEDRYASCRELAEDVDRWAADEPVACYREPFARRARRRAKRHRTAVIAAAVALVAGLAGLGAVAAVQARANGALASKNVELTRANDLVTEANAELERANARVEARFELAREAIRAFQDGVNEDDMLKGAELKGLRDKLLRSAAGFYEKLEALLRGQTDRDSRGILGRSYFELGELTEAIGIQTEALAVHRKALAIRRGLASDAEADAEATLDLARSLNATGRLAHATGDSAGALSAFAEARALLGTPADGPSASDEALEVLGATRHGTADVLSATGELAEASAEYREALAIRRRLVEADPAATDGQDRLAGSLLGFGHLRGSVGESAEAMESYREAMAIWGTLADDHPADTGFRSRLAIGHTQIGFHLARRGQEGDALASFREASAILRSLADENPAVTDFRDRLADALNSIGTMLERAGETDEAQGPYLEMLGLRRTLVDENPAVVKFRNSLAVNHLNLGWLAARTGQPGRAKESYREALAILRPLAEEHPDLTDSRELLAATLINVGMLGAQLGTPAEALASYEEAREILLELVGRSPRRTEFRDRLSWVCYSIGELLDRAGRPAEALEAIRESADLRRRLIEDNPDFVDLRRLQAYTLDHLGSLQAKLGRPAGELEAYREAAAVCRRLAEDHPGDDSYRRDLSYAHNVLGRTLTRDGDLAGAIEEHRRAVAVLEQVTPTPETLYQLACGRSLLAGVAARPGSGIPGPEGEALARSAVSDLRRATRSGDRGLDDLRGDAALDPLRGRDDFRALLADLAFPAEPFAR</sequence>
<evidence type="ECO:0000256" key="7">
    <source>
        <dbReference type="SAM" id="Phobius"/>
    </source>
</evidence>
<dbReference type="KEGG" id="tpla:ElP_27320"/>
<dbReference type="Pfam" id="PF13374">
    <property type="entry name" value="TPR_10"/>
    <property type="match status" value="2"/>
</dbReference>
<feature type="transmembrane region" description="Helical" evidence="7">
    <location>
        <begin position="453"/>
        <end position="475"/>
    </location>
</feature>
<dbReference type="InterPro" id="IPR011990">
    <property type="entry name" value="TPR-like_helical_dom_sf"/>
</dbReference>
<reference evidence="9 10" key="1">
    <citation type="submission" date="2019-02" db="EMBL/GenBank/DDBJ databases">
        <title>Deep-cultivation of Planctomycetes and their phenomic and genomic characterization uncovers novel biology.</title>
        <authorList>
            <person name="Wiegand S."/>
            <person name="Jogler M."/>
            <person name="Boedeker C."/>
            <person name="Pinto D."/>
            <person name="Vollmers J."/>
            <person name="Rivas-Marin E."/>
            <person name="Kohn T."/>
            <person name="Peeters S.H."/>
            <person name="Heuer A."/>
            <person name="Rast P."/>
            <person name="Oberbeckmann S."/>
            <person name="Bunk B."/>
            <person name="Jeske O."/>
            <person name="Meyerdierks A."/>
            <person name="Storesund J.E."/>
            <person name="Kallscheuer N."/>
            <person name="Luecker S."/>
            <person name="Lage O.M."/>
            <person name="Pohl T."/>
            <person name="Merkel B.J."/>
            <person name="Hornburger P."/>
            <person name="Mueller R.-W."/>
            <person name="Bruemmer F."/>
            <person name="Labrenz M."/>
            <person name="Spormann A.M."/>
            <person name="Op den Camp H."/>
            <person name="Overmann J."/>
            <person name="Amann R."/>
            <person name="Jetten M.S.M."/>
            <person name="Mascher T."/>
            <person name="Medema M.H."/>
            <person name="Devos D.P."/>
            <person name="Kaster A.-K."/>
            <person name="Ovreas L."/>
            <person name="Rohde M."/>
            <person name="Galperin M.Y."/>
            <person name="Jogler C."/>
        </authorList>
    </citation>
    <scope>NUCLEOTIDE SEQUENCE [LARGE SCALE GENOMIC DNA]</scope>
    <source>
        <strain evidence="9 10">ElP</strain>
    </source>
</reference>
<feature type="coiled-coil region" evidence="5">
    <location>
        <begin position="487"/>
        <end position="521"/>
    </location>
</feature>
<feature type="region of interest" description="Disordered" evidence="6">
    <location>
        <begin position="301"/>
        <end position="323"/>
    </location>
</feature>
<keyword evidence="7" id="KW-1133">Transmembrane helix</keyword>
<dbReference type="PROSITE" id="PS00108">
    <property type="entry name" value="PROTEIN_KINASE_ST"/>
    <property type="match status" value="1"/>
</dbReference>
<accession>A0A518H1Y2</accession>
<dbReference type="PROSITE" id="PS50011">
    <property type="entry name" value="PROTEIN_KINASE_DOM"/>
    <property type="match status" value="1"/>
</dbReference>
<dbReference type="InterPro" id="IPR019734">
    <property type="entry name" value="TPR_rpt"/>
</dbReference>
<organism evidence="9 10">
    <name type="scientific">Tautonia plasticadhaerens</name>
    <dbReference type="NCBI Taxonomy" id="2527974"/>
    <lineage>
        <taxon>Bacteria</taxon>
        <taxon>Pseudomonadati</taxon>
        <taxon>Planctomycetota</taxon>
        <taxon>Planctomycetia</taxon>
        <taxon>Isosphaerales</taxon>
        <taxon>Isosphaeraceae</taxon>
        <taxon>Tautonia</taxon>
    </lineage>
</organism>
<dbReference type="OrthoDB" id="6111975at2"/>
<dbReference type="InterPro" id="IPR000719">
    <property type="entry name" value="Prot_kinase_dom"/>
</dbReference>
<proteinExistence type="predicted"/>
<dbReference type="InterPro" id="IPR011009">
    <property type="entry name" value="Kinase-like_dom_sf"/>
</dbReference>
<protein>
    <submittedName>
        <fullName evidence="9">Serine/threonine-protein kinase PknD</fullName>
        <ecNumber evidence="9">2.7.11.1</ecNumber>
    </submittedName>
</protein>
<evidence type="ECO:0000256" key="6">
    <source>
        <dbReference type="SAM" id="MobiDB-lite"/>
    </source>
</evidence>
<dbReference type="Gene3D" id="1.25.40.10">
    <property type="entry name" value="Tetratricopeptide repeat domain"/>
    <property type="match status" value="4"/>
</dbReference>
<dbReference type="SMART" id="SM00220">
    <property type="entry name" value="S_TKc"/>
    <property type="match status" value="1"/>
</dbReference>
<feature type="region of interest" description="Disordered" evidence="6">
    <location>
        <begin position="95"/>
        <end position="116"/>
    </location>
</feature>
<dbReference type="PANTHER" id="PTHR43289:SF6">
    <property type="entry name" value="SERINE_THREONINE-PROTEIN KINASE NEKL-3"/>
    <property type="match status" value="1"/>
</dbReference>
<dbReference type="PANTHER" id="PTHR43289">
    <property type="entry name" value="MITOGEN-ACTIVATED PROTEIN KINASE KINASE KINASE 20-RELATED"/>
    <property type="match status" value="1"/>
</dbReference>
<dbReference type="EMBL" id="CP036426">
    <property type="protein sequence ID" value="QDV34835.1"/>
    <property type="molecule type" value="Genomic_DNA"/>
</dbReference>